<dbReference type="InterPro" id="IPR050640">
    <property type="entry name" value="Bact_2-comp_sensor_kinase"/>
</dbReference>
<protein>
    <submittedName>
        <fullName evidence="3">Two-component system sensor histidine kinase AlgZ</fullName>
    </submittedName>
</protein>
<dbReference type="EMBL" id="SMAP01000002">
    <property type="protein sequence ID" value="TCT25416.1"/>
    <property type="molecule type" value="Genomic_DNA"/>
</dbReference>
<feature type="transmembrane region" description="Helical" evidence="1">
    <location>
        <begin position="15"/>
        <end position="35"/>
    </location>
</feature>
<accession>A0A4R3N8C1</accession>
<dbReference type="Pfam" id="PF06580">
    <property type="entry name" value="His_kinase"/>
    <property type="match status" value="1"/>
</dbReference>
<dbReference type="OrthoDB" id="2514702at2"/>
<gene>
    <name evidence="3" type="ORF">EDC34_102304</name>
</gene>
<proteinExistence type="predicted"/>
<feature type="transmembrane region" description="Helical" evidence="1">
    <location>
        <begin position="73"/>
        <end position="95"/>
    </location>
</feature>
<sequence length="366" mass="40256">MTQAMPPQATAQPPFWLALLAGLPAIASLALMVIPDLGHGHVAVFKSLYLGLCLLWSIPLAVLQRALWRRGLAWWRLLGIVFAATYAMAVANNLVGQLLAIAMGWKRNPAMQWASLLGGLESCWLALLAASAAHAVLAYAYRLRREQAQHLSARAAMRDAELRALRYQLQPHFLFNTLNAVSTLVAERRNAEAQAMIARLGDFLRGTLDVPQAHEVPLGEEIAAAEDYLDIERTRLGDRLRLRWQVGPEVLRARVPRLLLQPLIENAIRHGIAPGAGAGRLEIAAVRDCGRLRVQVSNDMAETPAPIDDSGDDGERIGLRNLRERLQALYPDDHAFSADADGSEFRVALDLPWRESDGHRAAETAP</sequence>
<evidence type="ECO:0000256" key="1">
    <source>
        <dbReference type="SAM" id="Phobius"/>
    </source>
</evidence>
<keyword evidence="1" id="KW-1133">Transmembrane helix</keyword>
<feature type="domain" description="Signal transduction histidine kinase internal region" evidence="2">
    <location>
        <begin position="160"/>
        <end position="240"/>
    </location>
</feature>
<name>A0A4R3N8C1_9GAMM</name>
<keyword evidence="1" id="KW-0812">Transmembrane</keyword>
<dbReference type="PANTHER" id="PTHR34220">
    <property type="entry name" value="SENSOR HISTIDINE KINASE YPDA"/>
    <property type="match status" value="1"/>
</dbReference>
<dbReference type="InterPro" id="IPR036890">
    <property type="entry name" value="HATPase_C_sf"/>
</dbReference>
<dbReference type="RefSeq" id="WP_114959315.1">
    <property type="nucleotide sequence ID" value="NZ_MSZW01000030.1"/>
</dbReference>
<evidence type="ECO:0000259" key="2">
    <source>
        <dbReference type="Pfam" id="PF06580"/>
    </source>
</evidence>
<keyword evidence="4" id="KW-1185">Reference proteome</keyword>
<evidence type="ECO:0000313" key="4">
    <source>
        <dbReference type="Proteomes" id="UP000295414"/>
    </source>
</evidence>
<comment type="caution">
    <text evidence="3">The sequence shown here is derived from an EMBL/GenBank/DDBJ whole genome shotgun (WGS) entry which is preliminary data.</text>
</comment>
<keyword evidence="1" id="KW-0472">Membrane</keyword>
<dbReference type="SUPFAM" id="SSF55874">
    <property type="entry name" value="ATPase domain of HSP90 chaperone/DNA topoisomerase II/histidine kinase"/>
    <property type="match status" value="1"/>
</dbReference>
<organism evidence="3 4">
    <name type="scientific">Thermomonas haemolytica</name>
    <dbReference type="NCBI Taxonomy" id="141949"/>
    <lineage>
        <taxon>Bacteria</taxon>
        <taxon>Pseudomonadati</taxon>
        <taxon>Pseudomonadota</taxon>
        <taxon>Gammaproteobacteria</taxon>
        <taxon>Lysobacterales</taxon>
        <taxon>Lysobacteraceae</taxon>
        <taxon>Thermomonas</taxon>
    </lineage>
</organism>
<dbReference type="Gene3D" id="3.30.565.10">
    <property type="entry name" value="Histidine kinase-like ATPase, C-terminal domain"/>
    <property type="match status" value="1"/>
</dbReference>
<dbReference type="GO" id="GO:0000155">
    <property type="term" value="F:phosphorelay sensor kinase activity"/>
    <property type="evidence" value="ECO:0007669"/>
    <property type="project" value="InterPro"/>
</dbReference>
<reference evidence="3 4" key="1">
    <citation type="submission" date="2019-03" db="EMBL/GenBank/DDBJ databases">
        <title>Genomic Encyclopedia of Type Strains, Phase IV (KMG-IV): sequencing the most valuable type-strain genomes for metagenomic binning, comparative biology and taxonomic classification.</title>
        <authorList>
            <person name="Goeker M."/>
        </authorList>
    </citation>
    <scope>NUCLEOTIDE SEQUENCE [LARGE SCALE GENOMIC DNA]</scope>
    <source>
        <strain evidence="3 4">DSM 13605</strain>
    </source>
</reference>
<dbReference type="Proteomes" id="UP000295414">
    <property type="component" value="Unassembled WGS sequence"/>
</dbReference>
<dbReference type="InterPro" id="IPR010559">
    <property type="entry name" value="Sig_transdc_His_kin_internal"/>
</dbReference>
<evidence type="ECO:0000313" key="3">
    <source>
        <dbReference type="EMBL" id="TCT25416.1"/>
    </source>
</evidence>
<feature type="transmembrane region" description="Helical" evidence="1">
    <location>
        <begin position="47"/>
        <end position="67"/>
    </location>
</feature>
<keyword evidence="3" id="KW-0418">Kinase</keyword>
<dbReference type="PANTHER" id="PTHR34220:SF9">
    <property type="entry name" value="SIGNAL TRANSDUCTION HISTIDINE KINASE INTERNAL REGION DOMAIN-CONTAINING PROTEIN"/>
    <property type="match status" value="1"/>
</dbReference>
<dbReference type="GO" id="GO:0016020">
    <property type="term" value="C:membrane"/>
    <property type="evidence" value="ECO:0007669"/>
    <property type="project" value="InterPro"/>
</dbReference>
<dbReference type="AlphaFoldDB" id="A0A4R3N8C1"/>
<feature type="transmembrane region" description="Helical" evidence="1">
    <location>
        <begin position="116"/>
        <end position="141"/>
    </location>
</feature>
<keyword evidence="3" id="KW-0808">Transferase</keyword>